<dbReference type="RefSeq" id="WP_092335696.1">
    <property type="nucleotide sequence ID" value="NZ_FNCP01000041.1"/>
</dbReference>
<accession>A0A1G8KW73</accession>
<feature type="domain" description="Transposon Tn7 transposition protein TnsD C-terminal" evidence="2">
    <location>
        <begin position="209"/>
        <end position="598"/>
    </location>
</feature>
<protein>
    <submittedName>
        <fullName evidence="3">TniQ protein</fullName>
    </submittedName>
</protein>
<dbReference type="Pfam" id="PF15978">
    <property type="entry name" value="TnsD"/>
    <property type="match status" value="1"/>
</dbReference>
<dbReference type="STRING" id="1121419.SAMN05443529_14119"/>
<dbReference type="OrthoDB" id="470139at2"/>
<keyword evidence="4" id="KW-1185">Reference proteome</keyword>
<dbReference type="AlphaFoldDB" id="A0A1G8KW73"/>
<feature type="domain" description="TniQ" evidence="1">
    <location>
        <begin position="7"/>
        <end position="159"/>
    </location>
</feature>
<proteinExistence type="predicted"/>
<name>A0A1G8KW73_9FIRM</name>
<evidence type="ECO:0000259" key="2">
    <source>
        <dbReference type="Pfam" id="PF15978"/>
    </source>
</evidence>
<dbReference type="Pfam" id="PF06527">
    <property type="entry name" value="TniQ"/>
    <property type="match status" value="1"/>
</dbReference>
<gene>
    <name evidence="3" type="ORF">SAMN05443529_14119</name>
</gene>
<dbReference type="Proteomes" id="UP000198656">
    <property type="component" value="Unassembled WGS sequence"/>
</dbReference>
<reference evidence="4" key="1">
    <citation type="submission" date="2016-10" db="EMBL/GenBank/DDBJ databases">
        <authorList>
            <person name="Varghese N."/>
            <person name="Submissions S."/>
        </authorList>
    </citation>
    <scope>NUCLEOTIDE SEQUENCE [LARGE SCALE GENOMIC DNA]</scope>
    <source>
        <strain evidence="4">DSM 8344</strain>
    </source>
</reference>
<sequence>MKNQLAFFPTPYEDEEYKSLVYRYHIRSGNINIIKTIQELFNIKTHRLANFPRSLNYLVERLPGNLCLTSDYFIANHTLLALFLPFLSVDENEKILGQFRCASEKSEIGTRLLSPIVSTFVRYCPICLMQDFERLGECYIHRVHQYNFVTVCPDHRFKLVTHCTECSAPLSDSYGRFILMEPVCPNGHLLGDVTSVEPSARIQFFHEQLARDTKFIIDNVSKLNVELFKERMLRLCSHKEYLTSKGMYLNKRISKDLLGLFDTEMLKTVGISSIYLSSRTALKLLNFNGCLKNPLLYILGMEYMGQSVEDFVTNDTISPFGKGPWLCINTYCPDYNTMIINQYKRKTCRTTQQFIGEFTCPSCGMIYSQTGAEFEDHKQEQKRVVFIGWRAAVIILEAYLNRVTPDYIFEELKVKPRQSKIIEQKVNYILESAKKSVLIDFLYKCRQAKSIEDVINLPEIHNIFVDYLSNPFGWMYGDKAKSRLEKDKAKLSECLKNLDDRESIRRKVGESTYNWLMKRDPQWMNSVLPPRESHFKSLDWKQIDEEIVKTLAQVVSETYFIPPNTRVQKYTILNKLTVRDKARIERFPEKLPRTVNFLEKSIESIEAYQTRRIPDMIEQVRKSTWALTIDNVLKTPILRGCSENVVEKVSHELMKDESSN</sequence>
<evidence type="ECO:0000259" key="1">
    <source>
        <dbReference type="Pfam" id="PF06527"/>
    </source>
</evidence>
<dbReference type="EMBL" id="FNCP01000041">
    <property type="protein sequence ID" value="SDI47150.1"/>
    <property type="molecule type" value="Genomic_DNA"/>
</dbReference>
<dbReference type="InterPro" id="IPR009492">
    <property type="entry name" value="TniQ"/>
</dbReference>
<dbReference type="InterPro" id="IPR032750">
    <property type="entry name" value="TnsD_C"/>
</dbReference>
<evidence type="ECO:0000313" key="4">
    <source>
        <dbReference type="Proteomes" id="UP000198656"/>
    </source>
</evidence>
<organism evidence="3 4">
    <name type="scientific">Desulfosporosinus hippei DSM 8344</name>
    <dbReference type="NCBI Taxonomy" id="1121419"/>
    <lineage>
        <taxon>Bacteria</taxon>
        <taxon>Bacillati</taxon>
        <taxon>Bacillota</taxon>
        <taxon>Clostridia</taxon>
        <taxon>Eubacteriales</taxon>
        <taxon>Desulfitobacteriaceae</taxon>
        <taxon>Desulfosporosinus</taxon>
    </lineage>
</organism>
<evidence type="ECO:0000313" key="3">
    <source>
        <dbReference type="EMBL" id="SDI47150.1"/>
    </source>
</evidence>